<dbReference type="AlphaFoldDB" id="A0A2N1MHI6"/>
<feature type="region of interest" description="Disordered" evidence="1">
    <location>
        <begin position="123"/>
        <end position="148"/>
    </location>
</feature>
<gene>
    <name evidence="2" type="ORF">RhiirC2_792329</name>
</gene>
<organism evidence="2 3">
    <name type="scientific">Rhizophagus irregularis</name>
    <dbReference type="NCBI Taxonomy" id="588596"/>
    <lineage>
        <taxon>Eukaryota</taxon>
        <taxon>Fungi</taxon>
        <taxon>Fungi incertae sedis</taxon>
        <taxon>Mucoromycota</taxon>
        <taxon>Glomeromycotina</taxon>
        <taxon>Glomeromycetes</taxon>
        <taxon>Glomerales</taxon>
        <taxon>Glomeraceae</taxon>
        <taxon>Rhizophagus</taxon>
    </lineage>
</organism>
<proteinExistence type="predicted"/>
<dbReference type="Proteomes" id="UP000233469">
    <property type="component" value="Unassembled WGS sequence"/>
</dbReference>
<reference evidence="2 3" key="2">
    <citation type="submission" date="2017-10" db="EMBL/GenBank/DDBJ databases">
        <title>Extensive intraspecific genome diversity in a model arbuscular mycorrhizal fungus.</title>
        <authorList>
            <person name="Chen E.C.H."/>
            <person name="Morin E."/>
            <person name="Baudet D."/>
            <person name="Noel J."/>
            <person name="Ndikumana S."/>
            <person name="Charron P."/>
            <person name="St-Onge C."/>
            <person name="Giorgi J."/>
            <person name="Grigoriev I.V."/>
            <person name="Roux C."/>
            <person name="Martin F.M."/>
            <person name="Corradi N."/>
        </authorList>
    </citation>
    <scope>NUCLEOTIDE SEQUENCE [LARGE SCALE GENOMIC DNA]</scope>
    <source>
        <strain evidence="2 3">C2</strain>
    </source>
</reference>
<evidence type="ECO:0008006" key="4">
    <source>
        <dbReference type="Google" id="ProtNLM"/>
    </source>
</evidence>
<name>A0A2N1MHI6_9GLOM</name>
<sequence length="171" mass="19425">MDEMPVWFDMAGNFTINPKGEKSVHIRAMEYIDYFNDIRSKNGTRRNPAMLVYDSFKGHLEGSTTFAKSGIPGWQVVVLAENLHRARLSDVCLWVKRAWDAIHDEKIIEYFKTCKIPTDLNGSDSELEISDDNDGNKIDDDDDEGSDDASDYGYDIIGSMIMMIAKMLVIE</sequence>
<evidence type="ECO:0000313" key="2">
    <source>
        <dbReference type="EMBL" id="PKK61094.1"/>
    </source>
</evidence>
<dbReference type="EMBL" id="LLXL01002342">
    <property type="protein sequence ID" value="PKK61094.1"/>
    <property type="molecule type" value="Genomic_DNA"/>
</dbReference>
<comment type="caution">
    <text evidence="2">The sequence shown here is derived from an EMBL/GenBank/DDBJ whole genome shotgun (WGS) entry which is preliminary data.</text>
</comment>
<protein>
    <recommendedName>
        <fullName evidence="4">DDE-1 domain-containing protein</fullName>
    </recommendedName>
</protein>
<feature type="compositionally biased region" description="Acidic residues" evidence="1">
    <location>
        <begin position="125"/>
        <end position="148"/>
    </location>
</feature>
<evidence type="ECO:0000256" key="1">
    <source>
        <dbReference type="SAM" id="MobiDB-lite"/>
    </source>
</evidence>
<dbReference type="VEuPathDB" id="FungiDB:RhiirA1_454233"/>
<accession>A0A2N1MHI6</accession>
<reference evidence="2 3" key="1">
    <citation type="submission" date="2016-04" db="EMBL/GenBank/DDBJ databases">
        <title>Genome analyses suggest a sexual origin of heterokaryosis in a supposedly ancient asexual fungus.</title>
        <authorList>
            <person name="Ropars J."/>
            <person name="Sedzielewska K."/>
            <person name="Noel J."/>
            <person name="Charron P."/>
            <person name="Farinelli L."/>
            <person name="Marton T."/>
            <person name="Kruger M."/>
            <person name="Pelin A."/>
            <person name="Brachmann A."/>
            <person name="Corradi N."/>
        </authorList>
    </citation>
    <scope>NUCLEOTIDE SEQUENCE [LARGE SCALE GENOMIC DNA]</scope>
    <source>
        <strain evidence="2 3">C2</strain>
    </source>
</reference>
<evidence type="ECO:0000313" key="3">
    <source>
        <dbReference type="Proteomes" id="UP000233469"/>
    </source>
</evidence>